<gene>
    <name evidence="9" type="ORF">CIRG_05237</name>
</gene>
<evidence type="ECO:0000256" key="4">
    <source>
        <dbReference type="ARBA" id="ARBA00023125"/>
    </source>
</evidence>
<dbReference type="SUPFAM" id="SSF57701">
    <property type="entry name" value="Zn2/Cys6 DNA-binding domain"/>
    <property type="match status" value="1"/>
</dbReference>
<feature type="region of interest" description="Disordered" evidence="7">
    <location>
        <begin position="47"/>
        <end position="91"/>
    </location>
</feature>
<evidence type="ECO:0000313" key="10">
    <source>
        <dbReference type="Proteomes" id="UP000054565"/>
    </source>
</evidence>
<dbReference type="OrthoDB" id="3163292at2759"/>
<dbReference type="EMBL" id="DS028095">
    <property type="protein sequence ID" value="KMP05556.1"/>
    <property type="molecule type" value="Genomic_DNA"/>
</dbReference>
<dbReference type="InterPro" id="IPR001138">
    <property type="entry name" value="Zn2Cys6_DnaBD"/>
</dbReference>
<feature type="compositionally biased region" description="Low complexity" evidence="7">
    <location>
        <begin position="652"/>
        <end position="668"/>
    </location>
</feature>
<keyword evidence="6" id="KW-0539">Nucleus</keyword>
<dbReference type="GO" id="GO:0008270">
    <property type="term" value="F:zinc ion binding"/>
    <property type="evidence" value="ECO:0007669"/>
    <property type="project" value="InterPro"/>
</dbReference>
<feature type="compositionally biased region" description="Basic residues" evidence="7">
    <location>
        <begin position="47"/>
        <end position="57"/>
    </location>
</feature>
<feature type="region of interest" description="Disordered" evidence="7">
    <location>
        <begin position="618"/>
        <end position="686"/>
    </location>
</feature>
<dbReference type="PANTHER" id="PTHR31845">
    <property type="entry name" value="FINGER DOMAIN PROTEIN, PUTATIVE-RELATED"/>
    <property type="match status" value="1"/>
</dbReference>
<evidence type="ECO:0000259" key="8">
    <source>
        <dbReference type="PROSITE" id="PS50048"/>
    </source>
</evidence>
<feature type="domain" description="Zn(2)-C6 fungal-type" evidence="8">
    <location>
        <begin position="11"/>
        <end position="43"/>
    </location>
</feature>
<dbReference type="Gene3D" id="4.10.240.10">
    <property type="entry name" value="Zn(2)-C6 fungal-type DNA-binding domain"/>
    <property type="match status" value="1"/>
</dbReference>
<evidence type="ECO:0000256" key="1">
    <source>
        <dbReference type="ARBA" id="ARBA00004123"/>
    </source>
</evidence>
<dbReference type="GO" id="GO:0006351">
    <property type="term" value="P:DNA-templated transcription"/>
    <property type="evidence" value="ECO:0007669"/>
    <property type="project" value="InterPro"/>
</dbReference>
<reference evidence="10" key="1">
    <citation type="journal article" date="2010" name="Genome Res.">
        <title>Population genomic sequencing of Coccidioides fungi reveals recent hybridization and transposon control.</title>
        <authorList>
            <person name="Neafsey D.E."/>
            <person name="Barker B.M."/>
            <person name="Sharpton T.J."/>
            <person name="Stajich J.E."/>
            <person name="Park D.J."/>
            <person name="Whiston E."/>
            <person name="Hung C.-Y."/>
            <person name="McMahan C."/>
            <person name="White J."/>
            <person name="Sykes S."/>
            <person name="Heiman D."/>
            <person name="Young S."/>
            <person name="Zeng Q."/>
            <person name="Abouelleil A."/>
            <person name="Aftuck L."/>
            <person name="Bessette D."/>
            <person name="Brown A."/>
            <person name="FitzGerald M."/>
            <person name="Lui A."/>
            <person name="Macdonald J.P."/>
            <person name="Priest M."/>
            <person name="Orbach M.J."/>
            <person name="Galgiani J.N."/>
            <person name="Kirkland T.N."/>
            <person name="Cole G.T."/>
            <person name="Birren B.W."/>
            <person name="Henn M.R."/>
            <person name="Taylor J.W."/>
            <person name="Rounsley S.D."/>
        </authorList>
    </citation>
    <scope>NUCLEOTIDE SEQUENCE [LARGE SCALE GENOMIC DNA]</scope>
    <source>
        <strain evidence="10">RMSCC 2394</strain>
    </source>
</reference>
<feature type="compositionally biased region" description="Polar residues" evidence="7">
    <location>
        <begin position="65"/>
        <end position="83"/>
    </location>
</feature>
<dbReference type="CDD" id="cd12148">
    <property type="entry name" value="fungal_TF_MHR"/>
    <property type="match status" value="1"/>
</dbReference>
<dbReference type="PANTHER" id="PTHR31845:SF19">
    <property type="entry name" value="TRANSCRIPTION FACTOR DOMAIN-CONTAINING PROTEIN"/>
    <property type="match status" value="1"/>
</dbReference>
<dbReference type="Proteomes" id="UP000054565">
    <property type="component" value="Unassembled WGS sequence"/>
</dbReference>
<accession>A0A0J6YA69</accession>
<dbReference type="SMART" id="SM00066">
    <property type="entry name" value="GAL4"/>
    <property type="match status" value="1"/>
</dbReference>
<name>A0A0J6YA69_COCIT</name>
<dbReference type="InterPro" id="IPR051089">
    <property type="entry name" value="prtT"/>
</dbReference>
<evidence type="ECO:0000256" key="3">
    <source>
        <dbReference type="ARBA" id="ARBA00023015"/>
    </source>
</evidence>
<sequence length="819" mass="91060">MSTPGGAAVAACTPCRTVKMKCIREPDSTMCNRCKRKSLTCYYETHRRGRKPGTKLRPKAERMKASNTASALTSMHQGSNPPTASAAEPTPKIEREDTLSQHSGHLLIDVKHHNLSPISKASSAREASTLKSMQINRSLASDSLAPFALLRKSATVGNFTIANILNVEEETPAGEETPDPDILGQDDLPMKDPDDPVNRNLLSMPSAQGLFDNFFKYMNPFICQFDPVMHTLRYVRSRSPFLFSALLAAAAKVFSPQLYLKLHDHVEFLLRKILGSGEKSTEIVQGICLVTHWKEPSDSRAWMLVGYAIRACMEMGWHKISPTHLDPVFEDGNRGSANEMELRERRNKERTWLMLFVYDRSVSLQLGRPSMIHMDHLIRNAETWHQHAYAVPGIDEVMVSFVQLRILGFDLLDVFWLHPVATTSQTIDKDEFILKTFNSELDRWEAKWYRILDEGNGPGQLFQPRFLTFVNAVASSSVCHRFLVRFYGNHLRLLIHSFRLQLSILSGNVSKESLWICYSSALEMLRLVVHRLGMVSHLYYCQDSVHVMVAYAAVVIIKILLSLPGELSAESEVTILDLLCKASEDFGRQCSANNTSCFYQSRFLANVVTQFRKSKAKANPPTSTLIKQHDGSQIPDPYVRPSLQIHQTGLIQQQQLQSQSPLEPSPSSHYPPGPQQRLPSDMYPLPHASTAASIQFSALNNPLSQQHSQVSPSDASPLTASMLHASMTAAANPIQCMSNHPPNPNPTGMLCSDAPPPSAAITSSNGFQSFMPMNEVSSGDGGNNYAFASFTDTGAWENLFAHAGFNINSGAFIPNLEED</sequence>
<evidence type="ECO:0000256" key="7">
    <source>
        <dbReference type="SAM" id="MobiDB-lite"/>
    </source>
</evidence>
<evidence type="ECO:0000256" key="6">
    <source>
        <dbReference type="ARBA" id="ARBA00023242"/>
    </source>
</evidence>
<evidence type="ECO:0000313" key="9">
    <source>
        <dbReference type="EMBL" id="KMP05556.1"/>
    </source>
</evidence>
<dbReference type="AlphaFoldDB" id="A0A0J6YA69"/>
<dbReference type="PROSITE" id="PS00463">
    <property type="entry name" value="ZN2_CY6_FUNGAL_1"/>
    <property type="match status" value="1"/>
</dbReference>
<dbReference type="Pfam" id="PF04082">
    <property type="entry name" value="Fungal_trans"/>
    <property type="match status" value="1"/>
</dbReference>
<dbReference type="GO" id="GO:0005634">
    <property type="term" value="C:nucleus"/>
    <property type="evidence" value="ECO:0007669"/>
    <property type="project" value="UniProtKB-SubCell"/>
</dbReference>
<evidence type="ECO:0000256" key="5">
    <source>
        <dbReference type="ARBA" id="ARBA00023163"/>
    </source>
</evidence>
<dbReference type="PROSITE" id="PS50048">
    <property type="entry name" value="ZN2_CY6_FUNGAL_2"/>
    <property type="match status" value="1"/>
</dbReference>
<evidence type="ECO:0000256" key="2">
    <source>
        <dbReference type="ARBA" id="ARBA00022723"/>
    </source>
</evidence>
<comment type="subcellular location">
    <subcellularLocation>
        <location evidence="1">Nucleus</location>
    </subcellularLocation>
</comment>
<dbReference type="GO" id="GO:0000976">
    <property type="term" value="F:transcription cis-regulatory region binding"/>
    <property type="evidence" value="ECO:0007669"/>
    <property type="project" value="TreeGrafter"/>
</dbReference>
<keyword evidence="3" id="KW-0805">Transcription regulation</keyword>
<keyword evidence="2" id="KW-0479">Metal-binding</keyword>
<dbReference type="STRING" id="404692.A0A0J6YA69"/>
<keyword evidence="4" id="KW-0238">DNA-binding</keyword>
<dbReference type="CDD" id="cd00067">
    <property type="entry name" value="GAL4"/>
    <property type="match status" value="1"/>
</dbReference>
<protein>
    <submittedName>
        <fullName evidence="9">PriB</fullName>
    </submittedName>
</protein>
<dbReference type="InterPro" id="IPR007219">
    <property type="entry name" value="XnlR_reg_dom"/>
</dbReference>
<dbReference type="SMART" id="SM00906">
    <property type="entry name" value="Fungal_trans"/>
    <property type="match status" value="1"/>
</dbReference>
<proteinExistence type="predicted"/>
<dbReference type="GO" id="GO:0000981">
    <property type="term" value="F:DNA-binding transcription factor activity, RNA polymerase II-specific"/>
    <property type="evidence" value="ECO:0007669"/>
    <property type="project" value="InterPro"/>
</dbReference>
<dbReference type="InterPro" id="IPR036864">
    <property type="entry name" value="Zn2-C6_fun-type_DNA-bd_sf"/>
</dbReference>
<keyword evidence="5" id="KW-0804">Transcription</keyword>
<organism evidence="9 10">
    <name type="scientific">Coccidioides immitis RMSCC 2394</name>
    <dbReference type="NCBI Taxonomy" id="404692"/>
    <lineage>
        <taxon>Eukaryota</taxon>
        <taxon>Fungi</taxon>
        <taxon>Dikarya</taxon>
        <taxon>Ascomycota</taxon>
        <taxon>Pezizomycotina</taxon>
        <taxon>Eurotiomycetes</taxon>
        <taxon>Eurotiomycetidae</taxon>
        <taxon>Onygenales</taxon>
        <taxon>Onygenaceae</taxon>
        <taxon>Coccidioides</taxon>
    </lineage>
</organism>